<feature type="region of interest" description="Disordered" evidence="1">
    <location>
        <begin position="1"/>
        <end position="30"/>
    </location>
</feature>
<dbReference type="EnsemblPlants" id="Zm00001eb247950_T001">
    <property type="protein sequence ID" value="Zm00001eb247950_P001"/>
    <property type="gene ID" value="Zm00001eb247950"/>
</dbReference>
<reference evidence="3" key="1">
    <citation type="journal article" date="2009" name="Science">
        <title>The B73 maize genome: complexity, diversity, and dynamics.</title>
        <authorList>
            <person name="Schnable P.S."/>
            <person name="Ware D."/>
            <person name="Fulton R.S."/>
            <person name="Stein J.C."/>
            <person name="Wei F."/>
            <person name="Pasternak S."/>
            <person name="Liang C."/>
            <person name="Zhang J."/>
            <person name="Fulton L."/>
            <person name="Graves T.A."/>
            <person name="Minx P."/>
            <person name="Reily A.D."/>
            <person name="Courtney L."/>
            <person name="Kruchowski S.S."/>
            <person name="Tomlinson C."/>
            <person name="Strong C."/>
            <person name="Delehaunty K."/>
            <person name="Fronick C."/>
            <person name="Courtney B."/>
            <person name="Rock S.M."/>
            <person name="Belter E."/>
            <person name="Du F."/>
            <person name="Kim K."/>
            <person name="Abbott R.M."/>
            <person name="Cotton M."/>
            <person name="Levy A."/>
            <person name="Marchetto P."/>
            <person name="Ochoa K."/>
            <person name="Jackson S.M."/>
            <person name="Gillam B."/>
            <person name="Chen W."/>
            <person name="Yan L."/>
            <person name="Higginbotham J."/>
            <person name="Cardenas M."/>
            <person name="Waligorski J."/>
            <person name="Applebaum E."/>
            <person name="Phelps L."/>
            <person name="Falcone J."/>
            <person name="Kanchi K."/>
            <person name="Thane T."/>
            <person name="Scimone A."/>
            <person name="Thane N."/>
            <person name="Henke J."/>
            <person name="Wang T."/>
            <person name="Ruppert J."/>
            <person name="Shah N."/>
            <person name="Rotter K."/>
            <person name="Hodges J."/>
            <person name="Ingenthron E."/>
            <person name="Cordes M."/>
            <person name="Kohlberg S."/>
            <person name="Sgro J."/>
            <person name="Delgado B."/>
            <person name="Mead K."/>
            <person name="Chinwalla A."/>
            <person name="Leonard S."/>
            <person name="Crouse K."/>
            <person name="Collura K."/>
            <person name="Kudrna D."/>
            <person name="Currie J."/>
            <person name="He R."/>
            <person name="Angelova A."/>
            <person name="Rajasekar S."/>
            <person name="Mueller T."/>
            <person name="Lomeli R."/>
            <person name="Scara G."/>
            <person name="Ko A."/>
            <person name="Delaney K."/>
            <person name="Wissotski M."/>
            <person name="Lopez G."/>
            <person name="Campos D."/>
            <person name="Braidotti M."/>
            <person name="Ashley E."/>
            <person name="Golser W."/>
            <person name="Kim H."/>
            <person name="Lee S."/>
            <person name="Lin J."/>
            <person name="Dujmic Z."/>
            <person name="Kim W."/>
            <person name="Talag J."/>
            <person name="Zuccolo A."/>
            <person name="Fan C."/>
            <person name="Sebastian A."/>
            <person name="Kramer M."/>
            <person name="Spiegel L."/>
            <person name="Nascimento L."/>
            <person name="Zutavern T."/>
            <person name="Miller B."/>
            <person name="Ambroise C."/>
            <person name="Muller S."/>
            <person name="Spooner W."/>
            <person name="Narechania A."/>
            <person name="Ren L."/>
            <person name="Wei S."/>
            <person name="Kumari S."/>
            <person name="Faga B."/>
            <person name="Levy M.J."/>
            <person name="McMahan L."/>
            <person name="Van Buren P."/>
            <person name="Vaughn M.W."/>
            <person name="Ying K."/>
            <person name="Yeh C.-T."/>
            <person name="Emrich S.J."/>
            <person name="Jia Y."/>
            <person name="Kalyanaraman A."/>
            <person name="Hsia A.-P."/>
            <person name="Barbazuk W.B."/>
            <person name="Baucom R.S."/>
            <person name="Brutnell T.P."/>
            <person name="Carpita N.C."/>
            <person name="Chaparro C."/>
            <person name="Chia J.-M."/>
            <person name="Deragon J.-M."/>
            <person name="Estill J.C."/>
            <person name="Fu Y."/>
            <person name="Jeddeloh J.A."/>
            <person name="Han Y."/>
            <person name="Lee H."/>
            <person name="Li P."/>
            <person name="Lisch D.R."/>
            <person name="Liu S."/>
            <person name="Liu Z."/>
            <person name="Nagel D.H."/>
            <person name="McCann M.C."/>
            <person name="SanMiguel P."/>
            <person name="Myers A.M."/>
            <person name="Nettleton D."/>
            <person name="Nguyen J."/>
            <person name="Penning B.W."/>
            <person name="Ponnala L."/>
            <person name="Schneider K.L."/>
            <person name="Schwartz D.C."/>
            <person name="Sharma A."/>
            <person name="Soderlund C."/>
            <person name="Springer N.M."/>
            <person name="Sun Q."/>
            <person name="Wang H."/>
            <person name="Waterman M."/>
            <person name="Westerman R."/>
            <person name="Wolfgruber T.K."/>
            <person name="Yang L."/>
            <person name="Yu Y."/>
            <person name="Zhang L."/>
            <person name="Zhou S."/>
            <person name="Zhu Q."/>
            <person name="Bennetzen J.L."/>
            <person name="Dawe R.K."/>
            <person name="Jiang J."/>
            <person name="Jiang N."/>
            <person name="Presting G.G."/>
            <person name="Wessler S.R."/>
            <person name="Aluru S."/>
            <person name="Martienssen R.A."/>
            <person name="Clifton S.W."/>
            <person name="McCombie W.R."/>
            <person name="Wing R.A."/>
            <person name="Wilson R.K."/>
        </authorList>
    </citation>
    <scope>NUCLEOTIDE SEQUENCE [LARGE SCALE GENOMIC DNA]</scope>
    <source>
        <strain evidence="3">cv. B73</strain>
    </source>
</reference>
<reference evidence="2" key="2">
    <citation type="submission" date="2019-07" db="EMBL/GenBank/DDBJ databases">
        <authorList>
            <person name="Seetharam A."/>
            <person name="Woodhouse M."/>
            <person name="Cannon E."/>
        </authorList>
    </citation>
    <scope>NUCLEOTIDE SEQUENCE [LARGE SCALE GENOMIC DNA]</scope>
    <source>
        <strain evidence="2">cv. B73</strain>
    </source>
</reference>
<organism evidence="2 3">
    <name type="scientific">Zea mays</name>
    <name type="common">Maize</name>
    <dbReference type="NCBI Taxonomy" id="4577"/>
    <lineage>
        <taxon>Eukaryota</taxon>
        <taxon>Viridiplantae</taxon>
        <taxon>Streptophyta</taxon>
        <taxon>Embryophyta</taxon>
        <taxon>Tracheophyta</taxon>
        <taxon>Spermatophyta</taxon>
        <taxon>Magnoliopsida</taxon>
        <taxon>Liliopsida</taxon>
        <taxon>Poales</taxon>
        <taxon>Poaceae</taxon>
        <taxon>PACMAD clade</taxon>
        <taxon>Panicoideae</taxon>
        <taxon>Andropogonodae</taxon>
        <taxon>Andropogoneae</taxon>
        <taxon>Tripsacinae</taxon>
        <taxon>Zea</taxon>
    </lineage>
</organism>
<evidence type="ECO:0000313" key="2">
    <source>
        <dbReference type="EnsemblPlants" id="Zm00001eb247950_P001"/>
    </source>
</evidence>
<reference evidence="2" key="3">
    <citation type="submission" date="2021-05" db="UniProtKB">
        <authorList>
            <consortium name="EnsemblPlants"/>
        </authorList>
    </citation>
    <scope>IDENTIFICATION</scope>
    <source>
        <strain evidence="2">cv. B73</strain>
    </source>
</reference>
<dbReference type="AlphaFoldDB" id="A0A804PJY0"/>
<protein>
    <submittedName>
        <fullName evidence="2">Uncharacterized protein</fullName>
    </submittedName>
</protein>
<proteinExistence type="predicted"/>
<sequence length="270" mass="29943">MQRSADHTAEHRAGLDNPYGDDSAPVHTKEQAQHAVFSDRTDCNPIGQQSITRDLCSVPSVKHRAGLEAPFGEASTPVHIEKHSHQFFQSQSAAPSERRLIEAPNLLVYYRKKKHNKPLVEIAEETVENNIIPALQMEGEDPLAAKKEVFLKKIVKEVSGILPAPANPPPKPIISERSTAVSLRRSRRIAGMGAEIGKQDLSSRATKKVMKALKVVGEPEEIDQQTRKDYEKIFSERLPLNHIEALTAFFGWKVPNELRAEAQSHSAAAC</sequence>
<dbReference type="Proteomes" id="UP000007305">
    <property type="component" value="Chromosome 5"/>
</dbReference>
<accession>A0A804PJY0</accession>
<keyword evidence="3" id="KW-1185">Reference proteome</keyword>
<dbReference type="Gramene" id="Zm00001eb247950_T001">
    <property type="protein sequence ID" value="Zm00001eb247950_P001"/>
    <property type="gene ID" value="Zm00001eb247950"/>
</dbReference>
<feature type="compositionally biased region" description="Basic and acidic residues" evidence="1">
    <location>
        <begin position="1"/>
        <end position="14"/>
    </location>
</feature>
<dbReference type="InParanoid" id="A0A804PJY0"/>
<name>A0A804PJY0_MAIZE</name>
<evidence type="ECO:0000313" key="3">
    <source>
        <dbReference type="Proteomes" id="UP000007305"/>
    </source>
</evidence>
<evidence type="ECO:0000256" key="1">
    <source>
        <dbReference type="SAM" id="MobiDB-lite"/>
    </source>
</evidence>